<evidence type="ECO:0000256" key="1">
    <source>
        <dbReference type="ARBA" id="ARBA00004613"/>
    </source>
</evidence>
<evidence type="ECO:0000259" key="9">
    <source>
        <dbReference type="Pfam" id="PF24517"/>
    </source>
</evidence>
<dbReference type="EMBL" id="CP002869">
    <property type="protein sequence ID" value="AEI45483.1"/>
    <property type="molecule type" value="Genomic_DNA"/>
</dbReference>
<dbReference type="GO" id="GO:0005975">
    <property type="term" value="P:carbohydrate metabolic process"/>
    <property type="evidence" value="ECO:0007669"/>
    <property type="project" value="InterPro"/>
</dbReference>
<dbReference type="PATRIC" id="fig|1036673.3.peg.6502"/>
<dbReference type="InterPro" id="IPR017853">
    <property type="entry name" value="GH"/>
</dbReference>
<keyword evidence="3 6" id="KW-0732">Signal</keyword>
<dbReference type="InterPro" id="IPR013529">
    <property type="entry name" value="Glyco_hydro_42_N"/>
</dbReference>
<feature type="domain" description="Glycoside hydrolase family 42 N-terminal" evidence="7">
    <location>
        <begin position="861"/>
        <end position="1015"/>
    </location>
</feature>
<dbReference type="Proteomes" id="UP000006620">
    <property type="component" value="Chromosome"/>
</dbReference>
<feature type="domain" description="GH29D-like beta-sandwich" evidence="8">
    <location>
        <begin position="176"/>
        <end position="232"/>
    </location>
</feature>
<dbReference type="InterPro" id="IPR055372">
    <property type="entry name" value="CBM96"/>
</dbReference>
<dbReference type="NCBIfam" id="NF033679">
    <property type="entry name" value="DNRLRE_dom"/>
    <property type="match status" value="1"/>
</dbReference>
<protein>
    <submittedName>
        <fullName evidence="10">Uncharacterized protein</fullName>
    </submittedName>
</protein>
<keyword evidence="2" id="KW-0964">Secreted</keyword>
<reference evidence="11" key="1">
    <citation type="submission" date="2011-06" db="EMBL/GenBank/DDBJ databases">
        <title>Complete genome sequence of Paenibacillus mucilaginosus KNP414.</title>
        <authorList>
            <person name="Wang J."/>
            <person name="Hu S."/>
            <person name="Hu X."/>
            <person name="Zhang B."/>
            <person name="Dong D."/>
            <person name="Zhang S."/>
            <person name="Zhao K."/>
            <person name="Wu D."/>
        </authorList>
    </citation>
    <scope>NUCLEOTIDE SEQUENCE [LARGE SCALE GENOMIC DNA]</scope>
    <source>
        <strain evidence="11">KNP414</strain>
    </source>
</reference>
<dbReference type="Pfam" id="PF13290">
    <property type="entry name" value="CHB_HEX_C_1"/>
    <property type="match status" value="1"/>
</dbReference>
<organism evidence="10 11">
    <name type="scientific">Paenibacillus mucilaginosus (strain KNP414)</name>
    <dbReference type="NCBI Taxonomy" id="1036673"/>
    <lineage>
        <taxon>Bacteria</taxon>
        <taxon>Bacillati</taxon>
        <taxon>Bacillota</taxon>
        <taxon>Bacilli</taxon>
        <taxon>Bacillales</taxon>
        <taxon>Paenibacillaceae</taxon>
        <taxon>Paenibacillus</taxon>
    </lineage>
</organism>
<feature type="chain" id="PRO_5039263697" evidence="6">
    <location>
        <begin position="29"/>
        <end position="1144"/>
    </location>
</feature>
<dbReference type="InterPro" id="IPR059177">
    <property type="entry name" value="GH29D-like_dom"/>
</dbReference>
<dbReference type="RefSeq" id="WP_013920625.1">
    <property type="nucleotide sequence ID" value="NC_015690.1"/>
</dbReference>
<evidence type="ECO:0000256" key="2">
    <source>
        <dbReference type="ARBA" id="ARBA00022525"/>
    </source>
</evidence>
<evidence type="ECO:0000256" key="3">
    <source>
        <dbReference type="ARBA" id="ARBA00022729"/>
    </source>
</evidence>
<dbReference type="GO" id="GO:0009341">
    <property type="term" value="C:beta-galactosidase complex"/>
    <property type="evidence" value="ECO:0007669"/>
    <property type="project" value="InterPro"/>
</dbReference>
<evidence type="ECO:0000256" key="5">
    <source>
        <dbReference type="ARBA" id="ARBA00023295"/>
    </source>
</evidence>
<proteinExistence type="predicted"/>
<evidence type="ECO:0000259" key="7">
    <source>
        <dbReference type="Pfam" id="PF02449"/>
    </source>
</evidence>
<dbReference type="Gene3D" id="3.20.20.80">
    <property type="entry name" value="Glycosidases"/>
    <property type="match status" value="1"/>
</dbReference>
<evidence type="ECO:0000313" key="11">
    <source>
        <dbReference type="Proteomes" id="UP000006620"/>
    </source>
</evidence>
<evidence type="ECO:0000256" key="6">
    <source>
        <dbReference type="SAM" id="SignalP"/>
    </source>
</evidence>
<feature type="domain" description="Carbohydrate-binding module family 96" evidence="9">
    <location>
        <begin position="260"/>
        <end position="417"/>
    </location>
</feature>
<name>F8FIM9_PAEMK</name>
<dbReference type="HOGENOM" id="CLU_277405_0_0_9"/>
<accession>F8FIM9</accession>
<comment type="subcellular location">
    <subcellularLocation>
        <location evidence="1">Secreted</location>
    </subcellularLocation>
</comment>
<dbReference type="GO" id="GO:0004565">
    <property type="term" value="F:beta-galactosidase activity"/>
    <property type="evidence" value="ECO:0007669"/>
    <property type="project" value="InterPro"/>
</dbReference>
<sequence length="1144" mass="125701">MTKRFKPILPSLLSLSLFASLIPSSALGSGASEIVVDELKDWSRTYKYAGTLSLQVAADADDPTRIKKSSAFSEFVVYRTNSPLQSFTVNAYYNPAYKPYDHPYFFVSSDGIKYTKVFPEMYDNGGNLNQLAYELTGLPAETRYLKIQYSSAVLAKAPSIGKVVLNGPAAVRSSLPAGIVEEGSFAALSSATPGASIYYTTDGSDPLTSGTRRKYESPVPVADYLLLKAAAEMTAPDGATVTGNVSTFRYVGQSAEKPVVAAKEDAFVDSGASATNYGTAAALQAKSSRDRHSYMKFNLTSIGEDAQSVTLNVYASTNDTVRTPARLQVYPVAGAWTESTLKYTNKPLNRTAVQPLTEQTLEMAPAGWLQFDITAYAREQKALGKTELSLAIVNAADRMTTLASRETGATAPFLKVTPALPPSGLVDELADFTKLASRANMRIEGADSAYFGGDTKRMTRSTTAPGHVLYKLDQDIRSFTVYTHFFTGVAMEPQRIYASADGKTYTEAATTIYPVGKAISNWQQYAYEAWGLPAGTRYLKVEMSGTAKAWTPQMSKITINQHTASVDLQTSLASGAMNVTLTSPASPAKIYYRSDAASAFQPYTAPIVLTGYKELETYAVKSGYEKSPVRTFTVNGNTSIQVDRYGQMVSADFPSKVRSDAELKADVQADELYYGSLQEPQNRDRFGGLAGSAAQYGLAATGFFGIQEAAGRKVMTTPEGNIYFSLGMNGITPNETYTMVAGREDQYEWLPSYSSEYKPAFINSQDNFSYYVANKYRKTGKFVLGSSFYTEAVERIKKWGFNGAGAWAPTNFAQENSFPYTAMLPLANMTWAKLPGISFFDIYAPNAEALMDKAFASMLPALKDDPLLIGYFIDNEYDYHMFNTTVPKLKASTAAIKGRLVQYLQEKYVTIGAFNTAWGTKFYSFEELKEAELITKTGAPTTDMDHFFKMYLDTFYGTVNKLFRKYDSNHLLLGDRWLTTPSQNVKVRGFLAAASGKYVDVISINHYSYSLDKTMMNDVYAKSGGRPILLSEFSFGTAEQGLKAIVAGSALTENDRQLRYRNYVEGAASLGFVVGAHWFNYVDQAATGRYWSGLYGERYNSGLLNVADRPYKQMLTGITQTNHEIYDVLLGARAPFFFDFSLAR</sequence>
<evidence type="ECO:0000256" key="4">
    <source>
        <dbReference type="ARBA" id="ARBA00022801"/>
    </source>
</evidence>
<keyword evidence="4" id="KW-0378">Hydrolase</keyword>
<reference evidence="10 11" key="2">
    <citation type="journal article" date="2013" name="Genome Announc.">
        <title>Genome Sequence of Growth-Improving Paenibacillus mucilaginosus Strain KNP414.</title>
        <authorList>
            <person name="Lu J.J."/>
            <person name="Wang J.F."/>
            <person name="Hu X.F."/>
        </authorList>
    </citation>
    <scope>NUCLEOTIDE SEQUENCE [LARGE SCALE GENOMIC DNA]</scope>
    <source>
        <strain evidence="10 11">KNP414</strain>
    </source>
</reference>
<keyword evidence="5" id="KW-0326">Glycosidase</keyword>
<dbReference type="AlphaFoldDB" id="F8FIM9"/>
<dbReference type="KEGG" id="pms:KNP414_06971"/>
<dbReference type="GO" id="GO:0005576">
    <property type="term" value="C:extracellular region"/>
    <property type="evidence" value="ECO:0007669"/>
    <property type="project" value="UniProtKB-SubCell"/>
</dbReference>
<dbReference type="Pfam" id="PF02449">
    <property type="entry name" value="Glyco_hydro_42"/>
    <property type="match status" value="1"/>
</dbReference>
<feature type="signal peptide" evidence="6">
    <location>
        <begin position="1"/>
        <end position="28"/>
    </location>
</feature>
<evidence type="ECO:0000313" key="10">
    <source>
        <dbReference type="EMBL" id="AEI45483.1"/>
    </source>
</evidence>
<dbReference type="Pfam" id="PF24517">
    <property type="entry name" value="CBM96"/>
    <property type="match status" value="1"/>
</dbReference>
<dbReference type="SUPFAM" id="SSF51445">
    <property type="entry name" value="(Trans)glycosidases"/>
    <property type="match status" value="1"/>
</dbReference>
<evidence type="ECO:0000259" key="8">
    <source>
        <dbReference type="Pfam" id="PF13290"/>
    </source>
</evidence>
<gene>
    <name evidence="10" type="ordered locus">KNP414_06971</name>
</gene>